<dbReference type="PRINTS" id="PR00039">
    <property type="entry name" value="HTHLYSR"/>
</dbReference>
<keyword evidence="3" id="KW-0238">DNA-binding</keyword>
<evidence type="ECO:0000256" key="2">
    <source>
        <dbReference type="ARBA" id="ARBA00023015"/>
    </source>
</evidence>
<dbReference type="PANTHER" id="PTHR30346:SF26">
    <property type="entry name" value="HYDROGEN PEROXIDE-INDUCIBLE GENES ACTIVATOR"/>
    <property type="match status" value="1"/>
</dbReference>
<evidence type="ECO:0000313" key="8">
    <source>
        <dbReference type="Proteomes" id="UP000198615"/>
    </source>
</evidence>
<evidence type="ECO:0000256" key="4">
    <source>
        <dbReference type="ARBA" id="ARBA00023159"/>
    </source>
</evidence>
<dbReference type="RefSeq" id="WP_093154196.1">
    <property type="nucleotide sequence ID" value="NZ_FNBW01000019.1"/>
</dbReference>
<gene>
    <name evidence="7" type="ORF">SAMN05660686_04633</name>
</gene>
<keyword evidence="4" id="KW-0010">Activator</keyword>
<accession>A0A8G2EYB4</accession>
<comment type="caution">
    <text evidence="7">The sequence shown here is derived from an EMBL/GenBank/DDBJ whole genome shotgun (WGS) entry which is preliminary data.</text>
</comment>
<evidence type="ECO:0000256" key="5">
    <source>
        <dbReference type="ARBA" id="ARBA00023163"/>
    </source>
</evidence>
<dbReference type="Pfam" id="PF00126">
    <property type="entry name" value="HTH_1"/>
    <property type="match status" value="1"/>
</dbReference>
<sequence>MSTNGLSLRELEYLVAVSEHGHFGRAAEACHVSQPSLSAGVRKVEELLGFRVFERTSRTVLLTRRGAVAVDRARQTIAAAEHFLSTAPASGNPLSGRFVIGAIATIGPYLFRHVLGPLRREHPDLDLIIEEGLTGHLIDRLREGALDAVILSPPVADEGLVIEPCYRERFHLAEAAGDPLPAGPANLAALDMQGAVLLEEGHCLRDQTLSICSAAGIRPRQTAMSLETLKAIVAAGTGFSLIPETATDDTLGGLIRYRPFSDPRIGRTVALAWRRSRTEDDDVRSLLALLRRASPPGAIPIEGARIEGFDNGRAEADNRAVQKGGRP</sequence>
<dbReference type="PROSITE" id="PS50931">
    <property type="entry name" value="HTH_LYSR"/>
    <property type="match status" value="1"/>
</dbReference>
<evidence type="ECO:0000256" key="1">
    <source>
        <dbReference type="ARBA" id="ARBA00009437"/>
    </source>
</evidence>
<dbReference type="EMBL" id="FNBW01000019">
    <property type="protein sequence ID" value="SDG50254.1"/>
    <property type="molecule type" value="Genomic_DNA"/>
</dbReference>
<dbReference type="FunFam" id="1.10.10.10:FF:000001">
    <property type="entry name" value="LysR family transcriptional regulator"/>
    <property type="match status" value="1"/>
</dbReference>
<dbReference type="OrthoDB" id="9775392at2"/>
<dbReference type="GO" id="GO:0032993">
    <property type="term" value="C:protein-DNA complex"/>
    <property type="evidence" value="ECO:0007669"/>
    <property type="project" value="TreeGrafter"/>
</dbReference>
<dbReference type="Gene3D" id="3.40.190.10">
    <property type="entry name" value="Periplasmic binding protein-like II"/>
    <property type="match status" value="2"/>
</dbReference>
<dbReference type="Gene3D" id="1.10.10.10">
    <property type="entry name" value="Winged helix-like DNA-binding domain superfamily/Winged helix DNA-binding domain"/>
    <property type="match status" value="1"/>
</dbReference>
<dbReference type="PANTHER" id="PTHR30346">
    <property type="entry name" value="TRANSCRIPTIONAL DUAL REGULATOR HCAR-RELATED"/>
    <property type="match status" value="1"/>
</dbReference>
<dbReference type="GO" id="GO:0003700">
    <property type="term" value="F:DNA-binding transcription factor activity"/>
    <property type="evidence" value="ECO:0007669"/>
    <property type="project" value="InterPro"/>
</dbReference>
<dbReference type="GO" id="GO:0003677">
    <property type="term" value="F:DNA binding"/>
    <property type="evidence" value="ECO:0007669"/>
    <property type="project" value="UniProtKB-KW"/>
</dbReference>
<dbReference type="AlphaFoldDB" id="A0A8G2EYB4"/>
<dbReference type="SUPFAM" id="SSF53850">
    <property type="entry name" value="Periplasmic binding protein-like II"/>
    <property type="match status" value="1"/>
</dbReference>
<feature type="domain" description="HTH lysR-type" evidence="6">
    <location>
        <begin position="6"/>
        <end position="63"/>
    </location>
</feature>
<dbReference type="SUPFAM" id="SSF46785">
    <property type="entry name" value="Winged helix' DNA-binding domain"/>
    <property type="match status" value="1"/>
</dbReference>
<reference evidence="7 8" key="1">
    <citation type="submission" date="2016-10" db="EMBL/GenBank/DDBJ databases">
        <authorList>
            <person name="Varghese N."/>
            <person name="Submissions S."/>
        </authorList>
    </citation>
    <scope>NUCLEOTIDE SEQUENCE [LARGE SCALE GENOMIC DNA]</scope>
    <source>
        <strain evidence="7 8">DSM 18839</strain>
    </source>
</reference>
<evidence type="ECO:0000259" key="6">
    <source>
        <dbReference type="PROSITE" id="PS50931"/>
    </source>
</evidence>
<name>A0A8G2EYB4_9PROT</name>
<dbReference type="Proteomes" id="UP000198615">
    <property type="component" value="Unassembled WGS sequence"/>
</dbReference>
<dbReference type="InterPro" id="IPR005119">
    <property type="entry name" value="LysR_subst-bd"/>
</dbReference>
<evidence type="ECO:0000313" key="7">
    <source>
        <dbReference type="EMBL" id="SDG50254.1"/>
    </source>
</evidence>
<keyword evidence="8" id="KW-1185">Reference proteome</keyword>
<organism evidence="7 8">
    <name type="scientific">Thalassobaculum litoreum DSM 18839</name>
    <dbReference type="NCBI Taxonomy" id="1123362"/>
    <lineage>
        <taxon>Bacteria</taxon>
        <taxon>Pseudomonadati</taxon>
        <taxon>Pseudomonadota</taxon>
        <taxon>Alphaproteobacteria</taxon>
        <taxon>Rhodospirillales</taxon>
        <taxon>Thalassobaculaceae</taxon>
        <taxon>Thalassobaculum</taxon>
    </lineage>
</organism>
<dbReference type="InterPro" id="IPR036390">
    <property type="entry name" value="WH_DNA-bd_sf"/>
</dbReference>
<proteinExistence type="inferred from homology"/>
<protein>
    <submittedName>
        <fullName evidence="7">LysR family transcriptional regulator, hydrogen peroxide-inducible genes activator</fullName>
    </submittedName>
</protein>
<dbReference type="Pfam" id="PF03466">
    <property type="entry name" value="LysR_substrate"/>
    <property type="match status" value="1"/>
</dbReference>
<comment type="similarity">
    <text evidence="1">Belongs to the LysR transcriptional regulatory family.</text>
</comment>
<evidence type="ECO:0000256" key="3">
    <source>
        <dbReference type="ARBA" id="ARBA00023125"/>
    </source>
</evidence>
<dbReference type="CDD" id="cd08411">
    <property type="entry name" value="PBP2_OxyR"/>
    <property type="match status" value="1"/>
</dbReference>
<dbReference type="InterPro" id="IPR000847">
    <property type="entry name" value="LysR_HTH_N"/>
</dbReference>
<keyword evidence="2" id="KW-0805">Transcription regulation</keyword>
<keyword evidence="5" id="KW-0804">Transcription</keyword>
<dbReference type="InterPro" id="IPR036388">
    <property type="entry name" value="WH-like_DNA-bd_sf"/>
</dbReference>